<dbReference type="GO" id="GO:0016042">
    <property type="term" value="P:lipid catabolic process"/>
    <property type="evidence" value="ECO:0007669"/>
    <property type="project" value="UniProtKB-UniRule"/>
</dbReference>
<gene>
    <name evidence="4" type="ORF">GRI43_06340</name>
</gene>
<keyword evidence="1 2" id="KW-0443">Lipid metabolism</keyword>
<dbReference type="InterPro" id="IPR002641">
    <property type="entry name" value="PNPLA_dom"/>
</dbReference>
<dbReference type="Proteomes" id="UP000471435">
    <property type="component" value="Unassembled WGS sequence"/>
</dbReference>
<dbReference type="PROSITE" id="PS51635">
    <property type="entry name" value="PNPLA"/>
    <property type="match status" value="1"/>
</dbReference>
<keyword evidence="2" id="KW-0442">Lipid degradation</keyword>
<evidence type="ECO:0000259" key="3">
    <source>
        <dbReference type="PROSITE" id="PS51635"/>
    </source>
</evidence>
<dbReference type="Gene3D" id="3.40.1090.10">
    <property type="entry name" value="Cytosolic phospholipase A2 catalytic domain"/>
    <property type="match status" value="1"/>
</dbReference>
<dbReference type="AlphaFoldDB" id="A0A6I4UZV6"/>
<dbReference type="InterPro" id="IPR016035">
    <property type="entry name" value="Acyl_Trfase/lysoPLipase"/>
</dbReference>
<keyword evidence="5" id="KW-1185">Reference proteome</keyword>
<feature type="active site" description="Nucleophile" evidence="2">
    <location>
        <position position="45"/>
    </location>
</feature>
<dbReference type="SUPFAM" id="SSF52151">
    <property type="entry name" value="FabD/lysophospholipase-like"/>
    <property type="match status" value="1"/>
</dbReference>
<dbReference type="RefSeq" id="WP_160730175.1">
    <property type="nucleotide sequence ID" value="NZ_WTYP01000001.1"/>
</dbReference>
<keyword evidence="2" id="KW-0378">Hydrolase</keyword>
<comment type="caution">
    <text evidence="4">The sequence shown here is derived from an EMBL/GenBank/DDBJ whole genome shotgun (WGS) entry which is preliminary data.</text>
</comment>
<sequence>MSSRDTGFDQVAFSGGGIRCFWHGGFLSEVGSYADLRPDRISGVSGGALSGAAWIGEVEEDLYDLMRQAFQQNDANLKSGRSNFTPHQEMYRAVVSTTLDDRAIERIADGPQFEVILGLPPQWLYPRLVAVFAGIAYQLDQQVRSTPHLALPRAMGMRSLRVDARQAAQQGRLVDLICAAATIPPVFDVPEWEGRDVLDGGMLDKAPLPQPDEGRTLVLLTRRYRNLPVSDQHIYVQPSKEVAADKIDFTDETKVTRTWEQGQRDARSWLGGGCDA</sequence>
<reference evidence="4 5" key="1">
    <citation type="submission" date="2019-12" db="EMBL/GenBank/DDBJ databases">
        <title>Genomic-based taxomic classification of the family Erythrobacteraceae.</title>
        <authorList>
            <person name="Xu L."/>
        </authorList>
    </citation>
    <scope>NUCLEOTIDE SEQUENCE [LARGE SCALE GENOMIC DNA]</scope>
    <source>
        <strain evidence="4 5">SW-109</strain>
    </source>
</reference>
<evidence type="ECO:0000313" key="5">
    <source>
        <dbReference type="Proteomes" id="UP000471435"/>
    </source>
</evidence>
<proteinExistence type="predicted"/>
<dbReference type="EMBL" id="WTYP01000001">
    <property type="protein sequence ID" value="MXP47005.1"/>
    <property type="molecule type" value="Genomic_DNA"/>
</dbReference>
<protein>
    <submittedName>
        <fullName evidence="4">Patatin-like phospholipase family protein</fullName>
    </submittedName>
</protein>
<feature type="short sequence motif" description="DGA/G" evidence="2">
    <location>
        <begin position="199"/>
        <end position="201"/>
    </location>
</feature>
<dbReference type="GO" id="GO:0016787">
    <property type="term" value="F:hydrolase activity"/>
    <property type="evidence" value="ECO:0007669"/>
    <property type="project" value="UniProtKB-UniRule"/>
</dbReference>
<name>A0A6I4UZV6_9SPHN</name>
<evidence type="ECO:0000256" key="2">
    <source>
        <dbReference type="PROSITE-ProRule" id="PRU01161"/>
    </source>
</evidence>
<organism evidence="4 5">
    <name type="scientific">Pontixanthobacter luteolus</name>
    <dbReference type="NCBI Taxonomy" id="295089"/>
    <lineage>
        <taxon>Bacteria</taxon>
        <taxon>Pseudomonadati</taxon>
        <taxon>Pseudomonadota</taxon>
        <taxon>Alphaproteobacteria</taxon>
        <taxon>Sphingomonadales</taxon>
        <taxon>Erythrobacteraceae</taxon>
        <taxon>Pontixanthobacter</taxon>
    </lineage>
</organism>
<evidence type="ECO:0000313" key="4">
    <source>
        <dbReference type="EMBL" id="MXP47005.1"/>
    </source>
</evidence>
<comment type="caution">
    <text evidence="2">Lacks conserved residue(s) required for the propagation of feature annotation.</text>
</comment>
<feature type="short sequence motif" description="GXSXG" evidence="2">
    <location>
        <begin position="43"/>
        <end position="47"/>
    </location>
</feature>
<dbReference type="OrthoDB" id="7401351at2"/>
<accession>A0A6I4UZV6</accession>
<dbReference type="Pfam" id="PF01734">
    <property type="entry name" value="Patatin"/>
    <property type="match status" value="1"/>
</dbReference>
<feature type="domain" description="PNPLA" evidence="3">
    <location>
        <begin position="11"/>
        <end position="212"/>
    </location>
</feature>
<feature type="active site" description="Proton acceptor" evidence="2">
    <location>
        <position position="199"/>
    </location>
</feature>
<evidence type="ECO:0000256" key="1">
    <source>
        <dbReference type="ARBA" id="ARBA00023098"/>
    </source>
</evidence>